<dbReference type="Pfam" id="PF12276">
    <property type="entry name" value="DUF3617"/>
    <property type="match status" value="1"/>
</dbReference>
<evidence type="ECO:0000256" key="1">
    <source>
        <dbReference type="SAM" id="SignalP"/>
    </source>
</evidence>
<reference evidence="2 3" key="1">
    <citation type="submission" date="2024-09" db="EMBL/GenBank/DDBJ databases">
        <title>Novel species of the genus Pelomonas and Roseateles isolated from streams.</title>
        <authorList>
            <person name="Lu H."/>
        </authorList>
    </citation>
    <scope>NUCLEOTIDE SEQUENCE [LARGE SCALE GENOMIC DNA]</scope>
    <source>
        <strain evidence="2 3">BYS96W</strain>
    </source>
</reference>
<feature type="chain" id="PRO_5047345689" evidence="1">
    <location>
        <begin position="24"/>
        <end position="186"/>
    </location>
</feature>
<dbReference type="RefSeq" id="WP_394490504.1">
    <property type="nucleotide sequence ID" value="NZ_JBIGIA010000017.1"/>
</dbReference>
<name>A0ABW7GAP3_9BURK</name>
<keyword evidence="3" id="KW-1185">Reference proteome</keyword>
<evidence type="ECO:0000313" key="2">
    <source>
        <dbReference type="EMBL" id="MFG6458982.1"/>
    </source>
</evidence>
<evidence type="ECO:0000313" key="3">
    <source>
        <dbReference type="Proteomes" id="UP001606305"/>
    </source>
</evidence>
<gene>
    <name evidence="2" type="ORF">ACG00X_19265</name>
</gene>
<accession>A0ABW7GAP3</accession>
<comment type="caution">
    <text evidence="2">The sequence shown here is derived from an EMBL/GenBank/DDBJ whole genome shotgun (WGS) entry which is preliminary data.</text>
</comment>
<proteinExistence type="predicted"/>
<keyword evidence="1" id="KW-0732">Signal</keyword>
<organism evidence="2 3">
    <name type="scientific">Pelomonas nitida</name>
    <dbReference type="NCBI Taxonomy" id="3299027"/>
    <lineage>
        <taxon>Bacteria</taxon>
        <taxon>Pseudomonadati</taxon>
        <taxon>Pseudomonadota</taxon>
        <taxon>Betaproteobacteria</taxon>
        <taxon>Burkholderiales</taxon>
        <taxon>Sphaerotilaceae</taxon>
        <taxon>Roseateles</taxon>
    </lineage>
</organism>
<feature type="signal peptide" evidence="1">
    <location>
        <begin position="1"/>
        <end position="23"/>
    </location>
</feature>
<dbReference type="InterPro" id="IPR022061">
    <property type="entry name" value="DUF3617"/>
</dbReference>
<dbReference type="Proteomes" id="UP001606305">
    <property type="component" value="Unassembled WGS sequence"/>
</dbReference>
<sequence>MPRLPASRPCALAALLLATAAGAAPVLELQPGRWSQDTEIWINGQSLKPGLTALRTQVRGQLTEAQKRELDRRQAAEKSSCLTPEQARIDLPRYLETVLRDTGSPWRCEAETSQLDGSAANGSYTCRTSGGGLTQGKFSATYGPTSYRLELNGRGNAVDGRTGEAHGGVAVDQRMLSTGRWLGGDC</sequence>
<dbReference type="EMBL" id="JBIGIA010000017">
    <property type="protein sequence ID" value="MFG6458982.1"/>
    <property type="molecule type" value="Genomic_DNA"/>
</dbReference>
<protein>
    <submittedName>
        <fullName evidence="2">DUF3617 domain-containing protein</fullName>
    </submittedName>
</protein>